<evidence type="ECO:0000313" key="2">
    <source>
        <dbReference type="Proteomes" id="UP000321567"/>
    </source>
</evidence>
<dbReference type="OrthoDB" id="9806592at2"/>
<dbReference type="RefSeq" id="WP_147163967.1">
    <property type="nucleotide sequence ID" value="NZ_BJZO01000054.1"/>
</dbReference>
<dbReference type="Proteomes" id="UP000321567">
    <property type="component" value="Unassembled WGS sequence"/>
</dbReference>
<gene>
    <name evidence="1" type="ORF">ROR02_20790</name>
</gene>
<evidence type="ECO:0000313" key="1">
    <source>
        <dbReference type="EMBL" id="GEO81948.1"/>
    </source>
</evidence>
<protein>
    <recommendedName>
        <fullName evidence="3">Peptidase U35</fullName>
    </recommendedName>
</protein>
<keyword evidence="2" id="KW-1185">Reference proteome</keyword>
<evidence type="ECO:0008006" key="3">
    <source>
        <dbReference type="Google" id="ProtNLM"/>
    </source>
</evidence>
<proteinExistence type="predicted"/>
<dbReference type="AlphaFoldDB" id="A0A512H961"/>
<comment type="caution">
    <text evidence="1">The sequence shown here is derived from an EMBL/GenBank/DDBJ whole genome shotgun (WGS) entry which is preliminary data.</text>
</comment>
<reference evidence="1 2" key="1">
    <citation type="submission" date="2019-07" db="EMBL/GenBank/DDBJ databases">
        <title>Whole genome shotgun sequence of Rhodospirillum oryzae NBRC 107573.</title>
        <authorList>
            <person name="Hosoyama A."/>
            <person name="Uohara A."/>
            <person name="Ohji S."/>
            <person name="Ichikawa N."/>
        </authorList>
    </citation>
    <scope>NUCLEOTIDE SEQUENCE [LARGE SCALE GENOMIC DNA]</scope>
    <source>
        <strain evidence="1 2">NBRC 107573</strain>
    </source>
</reference>
<dbReference type="NCBIfam" id="NF045541">
    <property type="entry name" value="scaf_prot_MCP2"/>
    <property type="match status" value="1"/>
</dbReference>
<dbReference type="Pfam" id="PF25209">
    <property type="entry name" value="Phage_capsid_4"/>
    <property type="match status" value="1"/>
</dbReference>
<name>A0A512H961_9PROT</name>
<accession>A0A512H961</accession>
<organism evidence="1 2">
    <name type="scientific">Pararhodospirillum oryzae</name>
    <dbReference type="NCBI Taxonomy" id="478448"/>
    <lineage>
        <taxon>Bacteria</taxon>
        <taxon>Pseudomonadati</taxon>
        <taxon>Pseudomonadota</taxon>
        <taxon>Alphaproteobacteria</taxon>
        <taxon>Rhodospirillales</taxon>
        <taxon>Rhodospirillaceae</taxon>
        <taxon>Pararhodospirillum</taxon>
    </lineage>
</organism>
<sequence>MPDLLTRVQPLATFDADTRTGRAVITTGAPVARRDLSGPVLEILPLDAMRPAPAGGVPLLDSHRRQTIADILGRVTEIRREGDEVVATFRLADRPDLVGRVADGTITDVSIGYSVGAWRAGKAEDGTRTITAQDFTIVEVSLVPLGADPGAKLREAPMTDLNTAVPSAPADDVRALVTLAGLPDAFAADLIARNVPLEDCRAAVRLELGKPPSAPIQTEIRVAVGVDHDAPHARAARMGEALYARLNPAHALTAPARDYAGMTTADLARDCLTRSGMPVTGLGPAALVTRALHVTSDFPLALADTVGRTLRDAYRATPSGVRQLGRQTTARDFRARARLQMSDGPELLKVSEAGEFTRGTLVEAGESYRLDTYGRIIGLSRQAIINDDLGVFADLTRRVGAGATTFECQFLVDLITANAGAGPILADGKPLFHADHGNRAAMGGVLSEATLSAGRLALRRQTDLTGRPIDATPAFLLVPAALETMAEKLLSQIQATRTSDVNPFTALTLAVDPRLDDVSATRWYLAASPATIDGLEYAYLEGAPGPQIETRAGFDVDGVEIKVRLDFGAGFVDHRGWYCNEGA</sequence>
<dbReference type="EMBL" id="BJZO01000054">
    <property type="protein sequence ID" value="GEO81948.1"/>
    <property type="molecule type" value="Genomic_DNA"/>
</dbReference>